<keyword evidence="4" id="KW-1133">Transmembrane helix</keyword>
<evidence type="ECO:0000259" key="8">
    <source>
        <dbReference type="PROSITE" id="PS50125"/>
    </source>
</evidence>
<sequence>MLGQNISAFFINSTAVEQTTNDKKDETNQVFQSSVFCGDSENLSNQLEFMKNGQIGLIYEDQFTCVTDDDQEMPSGVTILGMTNQGHSLLGNESHHDLNVESFVFIIRDETQLMKQQKEAEAAKAQSENLLFQILPHDIVARLNSGEKDISFTVESASIIFTDIVKFSEYTKGLSPQEIMGSLSALFAAFDSRAKNYNLITKIKLIGDIYMAAGGLFSDENVPMKEHAIQIVNFGLDCLTEIEEVNIKLSSNLQLRIGINSGGPILAGVLGTDKPVFDIIGDPINVARLQTTDIPGKAQIPKAT</sequence>
<evidence type="ECO:0000256" key="6">
    <source>
        <dbReference type="ARBA" id="ARBA00023239"/>
    </source>
</evidence>
<organism evidence="9 10">
    <name type="scientific">Tritrichomonas musculus</name>
    <dbReference type="NCBI Taxonomy" id="1915356"/>
    <lineage>
        <taxon>Eukaryota</taxon>
        <taxon>Metamonada</taxon>
        <taxon>Parabasalia</taxon>
        <taxon>Tritrichomonadida</taxon>
        <taxon>Tritrichomonadidae</taxon>
        <taxon>Tritrichomonas</taxon>
    </lineage>
</organism>
<dbReference type="InterPro" id="IPR050401">
    <property type="entry name" value="Cyclic_nucleotide_synthase"/>
</dbReference>
<evidence type="ECO:0000256" key="7">
    <source>
        <dbReference type="SAM" id="Coils"/>
    </source>
</evidence>
<evidence type="ECO:0000256" key="2">
    <source>
        <dbReference type="ARBA" id="ARBA00022692"/>
    </source>
</evidence>
<keyword evidence="6" id="KW-0456">Lyase</keyword>
<keyword evidence="10" id="KW-1185">Reference proteome</keyword>
<dbReference type="InterPro" id="IPR029787">
    <property type="entry name" value="Nucleotide_cyclase"/>
</dbReference>
<dbReference type="SMART" id="SM00044">
    <property type="entry name" value="CYCc"/>
    <property type="match status" value="1"/>
</dbReference>
<dbReference type="PANTHER" id="PTHR11920:SF335">
    <property type="entry name" value="GUANYLATE CYCLASE"/>
    <property type="match status" value="1"/>
</dbReference>
<dbReference type="Pfam" id="PF00211">
    <property type="entry name" value="Guanylate_cyc"/>
    <property type="match status" value="1"/>
</dbReference>
<dbReference type="InterPro" id="IPR001054">
    <property type="entry name" value="A/G_cyclase"/>
</dbReference>
<dbReference type="Gene3D" id="3.30.70.1230">
    <property type="entry name" value="Nucleotide cyclase"/>
    <property type="match status" value="1"/>
</dbReference>
<evidence type="ECO:0000256" key="1">
    <source>
        <dbReference type="ARBA" id="ARBA00004370"/>
    </source>
</evidence>
<proteinExistence type="predicted"/>
<feature type="coiled-coil region" evidence="7">
    <location>
        <begin position="106"/>
        <end position="133"/>
    </location>
</feature>
<accession>A0ABR2GZC0</accession>
<keyword evidence="5" id="KW-0472">Membrane</keyword>
<dbReference type="PANTHER" id="PTHR11920">
    <property type="entry name" value="GUANYLYL CYCLASE"/>
    <property type="match status" value="1"/>
</dbReference>
<evidence type="ECO:0000256" key="4">
    <source>
        <dbReference type="ARBA" id="ARBA00022989"/>
    </source>
</evidence>
<comment type="caution">
    <text evidence="9">The sequence shown here is derived from an EMBL/GenBank/DDBJ whole genome shotgun (WGS) entry which is preliminary data.</text>
</comment>
<dbReference type="CDD" id="cd07302">
    <property type="entry name" value="CHD"/>
    <property type="match status" value="1"/>
</dbReference>
<name>A0ABR2GZC0_9EUKA</name>
<keyword evidence="7" id="KW-0175">Coiled coil</keyword>
<dbReference type="SUPFAM" id="SSF55073">
    <property type="entry name" value="Nucleotide cyclase"/>
    <property type="match status" value="1"/>
</dbReference>
<dbReference type="PROSITE" id="PS50125">
    <property type="entry name" value="GUANYLATE_CYCLASE_2"/>
    <property type="match status" value="1"/>
</dbReference>
<feature type="domain" description="Guanylate cyclase" evidence="8">
    <location>
        <begin position="158"/>
        <end position="291"/>
    </location>
</feature>
<protein>
    <recommendedName>
        <fullName evidence="8">Guanylate cyclase domain-containing protein</fullName>
    </recommendedName>
</protein>
<reference evidence="9 10" key="1">
    <citation type="submission" date="2024-04" db="EMBL/GenBank/DDBJ databases">
        <title>Tritrichomonas musculus Genome.</title>
        <authorList>
            <person name="Alves-Ferreira E."/>
            <person name="Grigg M."/>
            <person name="Lorenzi H."/>
            <person name="Galac M."/>
        </authorList>
    </citation>
    <scope>NUCLEOTIDE SEQUENCE [LARGE SCALE GENOMIC DNA]</scope>
    <source>
        <strain evidence="9 10">EAF2021</strain>
    </source>
</reference>
<dbReference type="EMBL" id="JAPFFF010000052">
    <property type="protein sequence ID" value="KAK8839284.1"/>
    <property type="molecule type" value="Genomic_DNA"/>
</dbReference>
<comment type="subcellular location">
    <subcellularLocation>
        <location evidence="1">Membrane</location>
    </subcellularLocation>
</comment>
<dbReference type="Proteomes" id="UP001470230">
    <property type="component" value="Unassembled WGS sequence"/>
</dbReference>
<gene>
    <name evidence="9" type="ORF">M9Y10_032216</name>
</gene>
<evidence type="ECO:0000313" key="9">
    <source>
        <dbReference type="EMBL" id="KAK8839284.1"/>
    </source>
</evidence>
<keyword evidence="2" id="KW-0812">Transmembrane</keyword>
<keyword evidence="3" id="KW-0547">Nucleotide-binding</keyword>
<evidence type="ECO:0000313" key="10">
    <source>
        <dbReference type="Proteomes" id="UP001470230"/>
    </source>
</evidence>
<evidence type="ECO:0000256" key="3">
    <source>
        <dbReference type="ARBA" id="ARBA00022741"/>
    </source>
</evidence>
<evidence type="ECO:0000256" key="5">
    <source>
        <dbReference type="ARBA" id="ARBA00023136"/>
    </source>
</evidence>